<dbReference type="SUPFAM" id="SSF51604">
    <property type="entry name" value="Enolase C-terminal domain-like"/>
    <property type="match status" value="1"/>
</dbReference>
<dbReference type="Gene3D" id="3.30.390.10">
    <property type="entry name" value="Enolase-like, N-terminal domain"/>
    <property type="match status" value="1"/>
</dbReference>
<keyword evidence="1 4" id="KW-0479">Metal-binding</keyword>
<evidence type="ECO:0000313" key="7">
    <source>
        <dbReference type="Proteomes" id="UP000254889"/>
    </source>
</evidence>
<dbReference type="AlphaFoldDB" id="A0A345ZVH9"/>
<dbReference type="KEGG" id="ptaw:DW352_10640"/>
<dbReference type="InterPro" id="IPR046945">
    <property type="entry name" value="RHMD-like"/>
</dbReference>
<dbReference type="InterPro" id="IPR013342">
    <property type="entry name" value="Mandelate_racemase_C"/>
</dbReference>
<dbReference type="GO" id="GO:0016052">
    <property type="term" value="P:carbohydrate catabolic process"/>
    <property type="evidence" value="ECO:0007669"/>
    <property type="project" value="TreeGrafter"/>
</dbReference>
<dbReference type="OrthoDB" id="9802699at2"/>
<dbReference type="InterPro" id="IPR029065">
    <property type="entry name" value="Enolase_C-like"/>
</dbReference>
<reference evidence="6 7" key="1">
    <citation type="submission" date="2018-07" db="EMBL/GenBank/DDBJ databases">
        <authorList>
            <person name="Quirk P.G."/>
            <person name="Krulwich T.A."/>
        </authorList>
    </citation>
    <scope>NUCLEOTIDE SEQUENCE [LARGE SCALE GENOMIC DNA]</scope>
    <source>
        <strain evidence="6 7">CC-BB4</strain>
    </source>
</reference>
<dbReference type="Pfam" id="PF13378">
    <property type="entry name" value="MR_MLE_C"/>
    <property type="match status" value="1"/>
</dbReference>
<evidence type="ECO:0000256" key="3">
    <source>
        <dbReference type="PIRSR" id="PIRSR634611-1"/>
    </source>
</evidence>
<dbReference type="Proteomes" id="UP000254889">
    <property type="component" value="Chromosome"/>
</dbReference>
<feature type="binding site" evidence="4">
    <location>
        <position position="210"/>
    </location>
    <ligand>
        <name>Mg(2+)</name>
        <dbReference type="ChEBI" id="CHEBI:18420"/>
    </ligand>
</feature>
<keyword evidence="2 4" id="KW-0460">Magnesium</keyword>
<comment type="cofactor">
    <cofactor evidence="4">
        <name>Mg(2+)</name>
        <dbReference type="ChEBI" id="CHEBI:18420"/>
    </cofactor>
    <text evidence="4">Binds 1 Mg(2+) ion per subunit.</text>
</comment>
<dbReference type="GO" id="GO:0047808">
    <property type="term" value="F:D(-)-tartrate dehydratase activity"/>
    <property type="evidence" value="ECO:0007669"/>
    <property type="project" value="InterPro"/>
</dbReference>
<feature type="active site" description="Proton donor/acceptor" evidence="3">
    <location>
        <position position="319"/>
    </location>
</feature>
<evidence type="ECO:0000259" key="5">
    <source>
        <dbReference type="SMART" id="SM00922"/>
    </source>
</evidence>
<keyword evidence="7" id="KW-1185">Reference proteome</keyword>
<dbReference type="PANTHER" id="PTHR13794:SF58">
    <property type="entry name" value="MITOCHONDRIAL ENOLASE SUPERFAMILY MEMBER 1"/>
    <property type="match status" value="1"/>
</dbReference>
<dbReference type="RefSeq" id="WP_115691045.1">
    <property type="nucleotide sequence ID" value="NZ_CP031417.1"/>
</dbReference>
<dbReference type="SFLD" id="SFLDF00118">
    <property type="entry name" value="D-tartrate_dehydratase"/>
    <property type="match status" value="1"/>
</dbReference>
<dbReference type="SFLD" id="SFLDG00179">
    <property type="entry name" value="mandelate_racemase"/>
    <property type="match status" value="1"/>
</dbReference>
<accession>A0A345ZVH9</accession>
<protein>
    <submittedName>
        <fullName evidence="6">Mandelate racemase</fullName>
    </submittedName>
</protein>
<sequence length="386" mass="41521">MRILAVQEKTVRLGSATRNSSIGFGTMTASAIAVRSDVVRNGKPVVGLAFDSIGRYGHGGLLRERFIPRLTAAEPDRYTDGNGGIDPHRAWDVLMADEKPGGHGERCGAVGLLDAAIWDLKAKLADEPLWIVLARESGRPAGAKVALYASGGHYRDADDVKLLCEDIRRAIGEGHTRFKIKIGGVSLQEDVARIEAVLALLGPGMSLAVDGNGTFDREKTVRYLDALAAYPLAWLEEPVHPLDYDLHHDIATVSPLPLATGENLFSRDDVRNLLRYGGLRRDRDVLQFDISLSYGIIEYLRILDDLEEHGWQRDRCAPHAGHLLAAHGVAGLGLGLAEVAMDTAGLFGSLTAHLPLADGVASLPDAPGVGLEASPAFPKIFNDLLN</sequence>
<evidence type="ECO:0000313" key="6">
    <source>
        <dbReference type="EMBL" id="AXK80926.1"/>
    </source>
</evidence>
<gene>
    <name evidence="6" type="ORF">DW352_10640</name>
</gene>
<feature type="binding site" evidence="4">
    <location>
        <position position="236"/>
    </location>
    <ligand>
        <name>Mg(2+)</name>
        <dbReference type="ChEBI" id="CHEBI:18420"/>
    </ligand>
</feature>
<dbReference type="GO" id="GO:0000287">
    <property type="term" value="F:magnesium ion binding"/>
    <property type="evidence" value="ECO:0007669"/>
    <property type="project" value="TreeGrafter"/>
</dbReference>
<dbReference type="SMART" id="SM00922">
    <property type="entry name" value="MR_MLE"/>
    <property type="match status" value="1"/>
</dbReference>
<dbReference type="SUPFAM" id="SSF54826">
    <property type="entry name" value="Enolase N-terminal domain-like"/>
    <property type="match status" value="1"/>
</dbReference>
<evidence type="ECO:0000256" key="2">
    <source>
        <dbReference type="ARBA" id="ARBA00022842"/>
    </source>
</evidence>
<name>A0A345ZVH9_9HYPH</name>
<dbReference type="InterPro" id="IPR034611">
    <property type="entry name" value="D-tartrate_dehydratase"/>
</dbReference>
<organism evidence="6 7">
    <name type="scientific">Pseudolabrys taiwanensis</name>
    <dbReference type="NCBI Taxonomy" id="331696"/>
    <lineage>
        <taxon>Bacteria</taxon>
        <taxon>Pseudomonadati</taxon>
        <taxon>Pseudomonadota</taxon>
        <taxon>Alphaproteobacteria</taxon>
        <taxon>Hyphomicrobiales</taxon>
        <taxon>Xanthobacteraceae</taxon>
        <taxon>Pseudolabrys</taxon>
    </lineage>
</organism>
<evidence type="ECO:0000256" key="1">
    <source>
        <dbReference type="ARBA" id="ARBA00022723"/>
    </source>
</evidence>
<dbReference type="PANTHER" id="PTHR13794">
    <property type="entry name" value="ENOLASE SUPERFAMILY, MANDELATE RACEMASE"/>
    <property type="match status" value="1"/>
</dbReference>
<dbReference type="Gene3D" id="3.20.20.120">
    <property type="entry name" value="Enolase-like C-terminal domain"/>
    <property type="match status" value="1"/>
</dbReference>
<dbReference type="InterPro" id="IPR036849">
    <property type="entry name" value="Enolase-like_C_sf"/>
</dbReference>
<proteinExistence type="predicted"/>
<evidence type="ECO:0000256" key="4">
    <source>
        <dbReference type="PIRSR" id="PIRSR634611-3"/>
    </source>
</evidence>
<feature type="active site" description="acceptor" evidence="3">
    <location>
        <position position="181"/>
    </location>
</feature>
<feature type="binding site" evidence="4">
    <location>
        <position position="262"/>
    </location>
    <ligand>
        <name>Mg(2+)</name>
        <dbReference type="ChEBI" id="CHEBI:18420"/>
    </ligand>
</feature>
<dbReference type="InterPro" id="IPR029017">
    <property type="entry name" value="Enolase-like_N"/>
</dbReference>
<feature type="domain" description="Mandelate racemase/muconate lactonizing enzyme C-terminal" evidence="5">
    <location>
        <begin position="160"/>
        <end position="257"/>
    </location>
</feature>
<dbReference type="SFLD" id="SFLDS00001">
    <property type="entry name" value="Enolase"/>
    <property type="match status" value="1"/>
</dbReference>
<dbReference type="EMBL" id="CP031417">
    <property type="protein sequence ID" value="AXK80926.1"/>
    <property type="molecule type" value="Genomic_DNA"/>
</dbReference>